<proteinExistence type="predicted"/>
<dbReference type="GO" id="GO:0003700">
    <property type="term" value="F:DNA-binding transcription factor activity"/>
    <property type="evidence" value="ECO:0007669"/>
    <property type="project" value="InterPro"/>
</dbReference>
<dbReference type="Proteomes" id="UP000290378">
    <property type="component" value="Unassembled WGS sequence"/>
</dbReference>
<dbReference type="RefSeq" id="WP_129013754.1">
    <property type="nucleotide sequence ID" value="NZ_CBCSEI010000010.1"/>
</dbReference>
<gene>
    <name evidence="4" type="ORF">CP963_08540</name>
</gene>
<evidence type="ECO:0000313" key="4">
    <source>
        <dbReference type="EMBL" id="RXI40429.1"/>
    </source>
</evidence>
<dbReference type="Pfam" id="PF12833">
    <property type="entry name" value="HTH_18"/>
    <property type="match status" value="1"/>
</dbReference>
<dbReference type="InterPro" id="IPR020449">
    <property type="entry name" value="Tscrpt_reg_AraC-type_HTH"/>
</dbReference>
<dbReference type="PANTHER" id="PTHR47893">
    <property type="entry name" value="REGULATORY PROTEIN PCHR"/>
    <property type="match status" value="1"/>
</dbReference>
<sequence>MKDIEKINYINLIEVSKKISNPFSREISIATIKEEFGKGFTIFYDLGNGIAVFVRSFIPHKDFLLVEDCNVAGASLIFNLATDINFIYKDKKEYILKKNHFIVGLSSSDFYVEVPLKKNEPLIEFAIGMKEELFLKLAYSIEDIQKYMQKAHEESYYILKDLQIDSLQCELFDYFKDENTFKDILKTIYLESKTTNLIHYTIEKVAKSLDNLMLNYDKNRVSSLQRAKEIIMQEYNSNLSIKEIAYKSAINECYLKKDFKEYYGMTILEMLQKRRLEVAKELLQKDYSVKEVALNVGYKHTGYFSKLFSDHFGVSPSIYQKQINKF</sequence>
<dbReference type="PROSITE" id="PS01124">
    <property type="entry name" value="HTH_ARAC_FAMILY_2"/>
    <property type="match status" value="1"/>
</dbReference>
<reference evidence="4 5" key="1">
    <citation type="submission" date="2017-09" db="EMBL/GenBank/DDBJ databases">
        <title>Genomics of the genus Arcobacter.</title>
        <authorList>
            <person name="Perez-Cataluna A."/>
            <person name="Figueras M.J."/>
            <person name="Salas-Masso N."/>
        </authorList>
    </citation>
    <scope>NUCLEOTIDE SEQUENCE [LARGE SCALE GENOMIC DNA]</scope>
    <source>
        <strain evidence="4 5">CECT 7834</strain>
    </source>
</reference>
<dbReference type="InterPro" id="IPR018060">
    <property type="entry name" value="HTH_AraC"/>
</dbReference>
<dbReference type="Gene3D" id="1.10.10.60">
    <property type="entry name" value="Homeodomain-like"/>
    <property type="match status" value="2"/>
</dbReference>
<comment type="caution">
    <text evidence="4">The sequence shown here is derived from an EMBL/GenBank/DDBJ whole genome shotgun (WGS) entry which is preliminary data.</text>
</comment>
<name>A0A6M8NWP2_9BACT</name>
<keyword evidence="1" id="KW-0805">Transcription regulation</keyword>
<dbReference type="SUPFAM" id="SSF46689">
    <property type="entry name" value="Homeodomain-like"/>
    <property type="match status" value="2"/>
</dbReference>
<evidence type="ECO:0000313" key="5">
    <source>
        <dbReference type="Proteomes" id="UP000290378"/>
    </source>
</evidence>
<keyword evidence="3" id="KW-0804">Transcription</keyword>
<evidence type="ECO:0000256" key="2">
    <source>
        <dbReference type="ARBA" id="ARBA00023125"/>
    </source>
</evidence>
<organism evidence="4 5">
    <name type="scientific">Arcobacter cloacae</name>
    <dbReference type="NCBI Taxonomy" id="1054034"/>
    <lineage>
        <taxon>Bacteria</taxon>
        <taxon>Pseudomonadati</taxon>
        <taxon>Campylobacterota</taxon>
        <taxon>Epsilonproteobacteria</taxon>
        <taxon>Campylobacterales</taxon>
        <taxon>Arcobacteraceae</taxon>
        <taxon>Arcobacter</taxon>
    </lineage>
</organism>
<dbReference type="EMBL" id="NXII01000010">
    <property type="protein sequence ID" value="RXI40429.1"/>
    <property type="molecule type" value="Genomic_DNA"/>
</dbReference>
<dbReference type="SMART" id="SM00342">
    <property type="entry name" value="HTH_ARAC"/>
    <property type="match status" value="1"/>
</dbReference>
<dbReference type="AlphaFoldDB" id="A0A6M8NWP2"/>
<keyword evidence="5" id="KW-1185">Reference proteome</keyword>
<accession>A0A6M8NWP2</accession>
<dbReference type="InterPro" id="IPR053142">
    <property type="entry name" value="PchR_regulatory_protein"/>
</dbReference>
<evidence type="ECO:0000256" key="1">
    <source>
        <dbReference type="ARBA" id="ARBA00023015"/>
    </source>
</evidence>
<dbReference type="PROSITE" id="PS00041">
    <property type="entry name" value="HTH_ARAC_FAMILY_1"/>
    <property type="match status" value="1"/>
</dbReference>
<dbReference type="PRINTS" id="PR00032">
    <property type="entry name" value="HTHARAC"/>
</dbReference>
<dbReference type="PANTHER" id="PTHR47893:SF1">
    <property type="entry name" value="REGULATORY PROTEIN PCHR"/>
    <property type="match status" value="1"/>
</dbReference>
<protein>
    <submittedName>
        <fullName evidence="4">AraC family transcriptional regulator</fullName>
    </submittedName>
</protein>
<dbReference type="InterPro" id="IPR018062">
    <property type="entry name" value="HTH_AraC-typ_CS"/>
</dbReference>
<dbReference type="InterPro" id="IPR009057">
    <property type="entry name" value="Homeodomain-like_sf"/>
</dbReference>
<dbReference type="GO" id="GO:0043565">
    <property type="term" value="F:sequence-specific DNA binding"/>
    <property type="evidence" value="ECO:0007669"/>
    <property type="project" value="InterPro"/>
</dbReference>
<evidence type="ECO:0000256" key="3">
    <source>
        <dbReference type="ARBA" id="ARBA00023163"/>
    </source>
</evidence>
<keyword evidence="2" id="KW-0238">DNA-binding</keyword>